<dbReference type="AlphaFoldDB" id="A0A7J0DFZ7"/>
<comment type="caution">
    <text evidence="1">The sequence shown here is derived from an EMBL/GenBank/DDBJ whole genome shotgun (WGS) entry which is preliminary data.</text>
</comment>
<keyword evidence="2" id="KW-1185">Reference proteome</keyword>
<proteinExistence type="predicted"/>
<evidence type="ECO:0000313" key="1">
    <source>
        <dbReference type="EMBL" id="GFS34537.1"/>
    </source>
</evidence>
<dbReference type="Proteomes" id="UP000585474">
    <property type="component" value="Unassembled WGS sequence"/>
</dbReference>
<gene>
    <name evidence="1" type="ORF">Acr_00g0034540</name>
</gene>
<dbReference type="EMBL" id="BJWL01000212">
    <property type="protein sequence ID" value="GFS34537.1"/>
    <property type="molecule type" value="Genomic_DNA"/>
</dbReference>
<protein>
    <submittedName>
        <fullName evidence="1">Uncharacterized protein</fullName>
    </submittedName>
</protein>
<organism evidence="1 2">
    <name type="scientific">Actinidia rufa</name>
    <dbReference type="NCBI Taxonomy" id="165716"/>
    <lineage>
        <taxon>Eukaryota</taxon>
        <taxon>Viridiplantae</taxon>
        <taxon>Streptophyta</taxon>
        <taxon>Embryophyta</taxon>
        <taxon>Tracheophyta</taxon>
        <taxon>Spermatophyta</taxon>
        <taxon>Magnoliopsida</taxon>
        <taxon>eudicotyledons</taxon>
        <taxon>Gunneridae</taxon>
        <taxon>Pentapetalae</taxon>
        <taxon>asterids</taxon>
        <taxon>Ericales</taxon>
        <taxon>Actinidiaceae</taxon>
        <taxon>Actinidia</taxon>
    </lineage>
</organism>
<name>A0A7J0DFZ7_9ERIC</name>
<reference evidence="2" key="1">
    <citation type="submission" date="2019-07" db="EMBL/GenBank/DDBJ databases">
        <title>De Novo Assembly of kiwifruit Actinidia rufa.</title>
        <authorList>
            <person name="Sugita-Konishi S."/>
            <person name="Sato K."/>
            <person name="Mori E."/>
            <person name="Abe Y."/>
            <person name="Kisaki G."/>
            <person name="Hamano K."/>
            <person name="Suezawa K."/>
            <person name="Otani M."/>
            <person name="Fukuda T."/>
            <person name="Manabe T."/>
            <person name="Gomi K."/>
            <person name="Tabuchi M."/>
            <person name="Akimitsu K."/>
            <person name="Kataoka I."/>
        </authorList>
    </citation>
    <scope>NUCLEOTIDE SEQUENCE [LARGE SCALE GENOMIC DNA]</scope>
    <source>
        <strain evidence="2">cv. Fuchu</strain>
    </source>
</reference>
<sequence length="233" mass="26165">MGLRSFQRELGGGGNDYRGIDGIGDVTGRMGSKFVVKATTVVEPTGKPWGNSLLEALKEKELYGIMTKAKSHSDIQIVASGKRKDPSSRAVSGLDLHHVLNAKRGKEERDLRVKLAAKATPFTLEIEGMKPLKKVNPPKFIMYDGKSDSRSHLNHYRQMKALWSHLNVLMCKVFPLSLGDLGLLKWFDKLGFTPRKKIWDDLMLEPPIELCDMASRVEKYARLEEDASLAERQ</sequence>
<evidence type="ECO:0000313" key="2">
    <source>
        <dbReference type="Proteomes" id="UP000585474"/>
    </source>
</evidence>
<accession>A0A7J0DFZ7</accession>